<evidence type="ECO:0000259" key="6">
    <source>
        <dbReference type="PROSITE" id="PS51094"/>
    </source>
</evidence>
<evidence type="ECO:0000256" key="4">
    <source>
        <dbReference type="ARBA" id="ARBA00023159"/>
    </source>
</evidence>
<keyword evidence="4" id="KW-0010">Activator</keyword>
<dbReference type="InterPro" id="IPR013011">
    <property type="entry name" value="PTS_EIIB_2"/>
</dbReference>
<dbReference type="PROSITE" id="PS51094">
    <property type="entry name" value="PTS_EIIA_TYPE_2"/>
    <property type="match status" value="1"/>
</dbReference>
<evidence type="ECO:0000313" key="9">
    <source>
        <dbReference type="EMBL" id="PKY92022.1"/>
    </source>
</evidence>
<dbReference type="PROSITE" id="PS51099">
    <property type="entry name" value="PTS_EIIB_TYPE_2"/>
    <property type="match status" value="1"/>
</dbReference>
<keyword evidence="10" id="KW-1185">Reference proteome</keyword>
<keyword evidence="3" id="KW-0805">Transcription regulation</keyword>
<evidence type="ECO:0000259" key="7">
    <source>
        <dbReference type="PROSITE" id="PS51099"/>
    </source>
</evidence>
<dbReference type="InterPro" id="IPR007737">
    <property type="entry name" value="Mga_HTH"/>
</dbReference>
<evidence type="ECO:0000256" key="3">
    <source>
        <dbReference type="ARBA" id="ARBA00023015"/>
    </source>
</evidence>
<evidence type="ECO:0000313" key="10">
    <source>
        <dbReference type="Proteomes" id="UP000234775"/>
    </source>
</evidence>
<sequence>MALVDRLYDILNILQVHSSISQQELENSLQTSRQTLRKQIQLLNQEMSDIASIVLENRKYKLIIQDYDAFEQIANGALKQGTDFNSTNKRQAYILKQLVESYTPVLIDDLASQVMVSRGTINNDINQLRKVLEVYKLSVIGTPNRGLELQGYELDIRTAYINIVLSYFNCQNLKLTDKQVILKNSPTPQTSIFTKSLLIKAVYTTVLRIKQGHHFEEDIPYYHNFIEKNIEFENFIASLEVHFNLTFSHYEITYLAFPFNIYNRYMINTNDYDQDFLYHLFQQMLRYINQKLGLTIPTHPLFEDLEQHLIYLIHRLIFRIPSRDLFLQEIKQRYPLSFEIAKLSAHILSKELHREIPEIEISYLALYFEMALSKRVAPEKRKIAVVCHTGLGTAEIIKNQLQRILGPSVQLISMTNENISQCDVKEFFAVFSTLPLDQKNYQIPVIQINTLFDEEYIRLQWKNLAKHHPLSNDQLTIILIPLHEVSDYKSCLSIMCQQLYDKGLIAKNFAEKIFQREALSPTIFDNGVAMPHAMNNHKNKTVLAIGQLHPALKTTAHSVELIFMLAIPELEQETTNEVLVQVYEFIFSAANHLNKRHKLLQTTSSKELLHIIQKGKYL</sequence>
<evidence type="ECO:0000256" key="1">
    <source>
        <dbReference type="ARBA" id="ARBA00022679"/>
    </source>
</evidence>
<keyword evidence="1" id="KW-0808">Transferase</keyword>
<dbReference type="SUPFAM" id="SSF63520">
    <property type="entry name" value="PTS-regulatory domain, PRD"/>
    <property type="match status" value="1"/>
</dbReference>
<proteinExistence type="predicted"/>
<dbReference type="PROSITE" id="PS51372">
    <property type="entry name" value="PRD_2"/>
    <property type="match status" value="1"/>
</dbReference>
<organism evidence="9 10">
    <name type="scientific">Aerococcus christensenii</name>
    <dbReference type="NCBI Taxonomy" id="87541"/>
    <lineage>
        <taxon>Bacteria</taxon>
        <taxon>Bacillati</taxon>
        <taxon>Bacillota</taxon>
        <taxon>Bacilli</taxon>
        <taxon>Lactobacillales</taxon>
        <taxon>Aerococcaceae</taxon>
        <taxon>Aerococcus</taxon>
    </lineage>
</organism>
<feature type="domain" description="PTS EIIB type-2" evidence="7">
    <location>
        <begin position="381"/>
        <end position="469"/>
    </location>
</feature>
<keyword evidence="2" id="KW-0677">Repeat</keyword>
<dbReference type="Pfam" id="PF00874">
    <property type="entry name" value="PRD"/>
    <property type="match status" value="1"/>
</dbReference>
<evidence type="ECO:0000256" key="2">
    <source>
        <dbReference type="ARBA" id="ARBA00022737"/>
    </source>
</evidence>
<dbReference type="PANTHER" id="PTHR30185:SF18">
    <property type="entry name" value="TRANSCRIPTIONAL REGULATOR MTLR"/>
    <property type="match status" value="1"/>
</dbReference>
<accession>A0A0X8F7Z0</accession>
<comment type="caution">
    <text evidence="9">The sequence shown here is derived from an EMBL/GenBank/DDBJ whole genome shotgun (WGS) entry which is preliminary data.</text>
</comment>
<dbReference type="Pfam" id="PF00359">
    <property type="entry name" value="PTS_EIIA_2"/>
    <property type="match status" value="1"/>
</dbReference>
<name>A0A0X8F7Z0_9LACT</name>
<dbReference type="InterPro" id="IPR050661">
    <property type="entry name" value="BglG_antiterminators"/>
</dbReference>
<dbReference type="InterPro" id="IPR036388">
    <property type="entry name" value="WH-like_DNA-bd_sf"/>
</dbReference>
<dbReference type="KEGG" id="acg:AWM71_02455"/>
<protein>
    <submittedName>
        <fullName evidence="9">PRD domain-containing protein</fullName>
    </submittedName>
</protein>
<feature type="domain" description="PTS EIIA type-2" evidence="6">
    <location>
        <begin position="468"/>
        <end position="615"/>
    </location>
</feature>
<dbReference type="SUPFAM" id="SSF55804">
    <property type="entry name" value="Phoshotransferase/anion transport protein"/>
    <property type="match status" value="1"/>
</dbReference>
<dbReference type="SUPFAM" id="SSF52794">
    <property type="entry name" value="PTS system IIB component-like"/>
    <property type="match status" value="1"/>
</dbReference>
<feature type="domain" description="PRD" evidence="8">
    <location>
        <begin position="272"/>
        <end position="378"/>
    </location>
</feature>
<dbReference type="InterPro" id="IPR002178">
    <property type="entry name" value="PTS_EIIA_type-2_dom"/>
</dbReference>
<dbReference type="GO" id="GO:0008982">
    <property type="term" value="F:protein-N(PI)-phosphohistidine-sugar phosphotransferase activity"/>
    <property type="evidence" value="ECO:0007669"/>
    <property type="project" value="InterPro"/>
</dbReference>
<dbReference type="SUPFAM" id="SSF46785">
    <property type="entry name" value="Winged helix' DNA-binding domain"/>
    <property type="match status" value="1"/>
</dbReference>
<dbReference type="RefSeq" id="WP_060776506.1">
    <property type="nucleotide sequence ID" value="NZ_CP014159.1"/>
</dbReference>
<dbReference type="Proteomes" id="UP000234775">
    <property type="component" value="Unassembled WGS sequence"/>
</dbReference>
<dbReference type="InterPro" id="IPR036095">
    <property type="entry name" value="PTS_EIIB-like_sf"/>
</dbReference>
<dbReference type="AlphaFoldDB" id="A0A0X8F7Z0"/>
<dbReference type="Gene3D" id="3.40.930.10">
    <property type="entry name" value="Mannitol-specific EII, Chain A"/>
    <property type="match status" value="1"/>
</dbReference>
<dbReference type="CDD" id="cd05568">
    <property type="entry name" value="PTS_IIB_bgl_like"/>
    <property type="match status" value="1"/>
</dbReference>
<keyword evidence="5" id="KW-0804">Transcription</keyword>
<evidence type="ECO:0000256" key="5">
    <source>
        <dbReference type="ARBA" id="ARBA00023163"/>
    </source>
</evidence>
<dbReference type="PANTHER" id="PTHR30185">
    <property type="entry name" value="CRYPTIC BETA-GLUCOSIDE BGL OPERON ANTITERMINATOR"/>
    <property type="match status" value="1"/>
</dbReference>
<dbReference type="Gene3D" id="3.40.50.2300">
    <property type="match status" value="1"/>
</dbReference>
<gene>
    <name evidence="9" type="ORF">CYJ27_00875</name>
</gene>
<dbReference type="GO" id="GO:0006355">
    <property type="term" value="P:regulation of DNA-templated transcription"/>
    <property type="evidence" value="ECO:0007669"/>
    <property type="project" value="InterPro"/>
</dbReference>
<dbReference type="GO" id="GO:0009401">
    <property type="term" value="P:phosphoenolpyruvate-dependent sugar phosphotransferase system"/>
    <property type="evidence" value="ECO:0007669"/>
    <property type="project" value="InterPro"/>
</dbReference>
<dbReference type="InterPro" id="IPR016152">
    <property type="entry name" value="PTrfase/Anion_transptr"/>
</dbReference>
<dbReference type="InterPro" id="IPR036390">
    <property type="entry name" value="WH_DNA-bd_sf"/>
</dbReference>
<dbReference type="InterPro" id="IPR011608">
    <property type="entry name" value="PRD"/>
</dbReference>
<dbReference type="Gene3D" id="1.10.1790.10">
    <property type="entry name" value="PRD domain"/>
    <property type="match status" value="1"/>
</dbReference>
<evidence type="ECO:0000259" key="8">
    <source>
        <dbReference type="PROSITE" id="PS51372"/>
    </source>
</evidence>
<dbReference type="EMBL" id="PKGZ01000001">
    <property type="protein sequence ID" value="PKY92022.1"/>
    <property type="molecule type" value="Genomic_DNA"/>
</dbReference>
<reference evidence="9 10" key="1">
    <citation type="submission" date="2017-12" db="EMBL/GenBank/DDBJ databases">
        <title>Phylogenetic diversity of female urinary microbiome.</title>
        <authorList>
            <person name="Thomas-White K."/>
            <person name="Wolfe A.J."/>
        </authorList>
    </citation>
    <scope>NUCLEOTIDE SEQUENCE [LARGE SCALE GENOMIC DNA]</scope>
    <source>
        <strain evidence="9 10">UMB0844</strain>
    </source>
</reference>
<dbReference type="Pfam" id="PF05043">
    <property type="entry name" value="Mga"/>
    <property type="match status" value="1"/>
</dbReference>
<dbReference type="InterPro" id="IPR036634">
    <property type="entry name" value="PRD_sf"/>
</dbReference>
<dbReference type="Gene3D" id="1.10.10.10">
    <property type="entry name" value="Winged helix-like DNA-binding domain superfamily/Winged helix DNA-binding domain"/>
    <property type="match status" value="2"/>
</dbReference>